<feature type="transmembrane region" description="Helical" evidence="10">
    <location>
        <begin position="30"/>
        <end position="55"/>
    </location>
</feature>
<dbReference type="PANTHER" id="PTHR24221">
    <property type="entry name" value="ATP-BINDING CASSETTE SUB-FAMILY B"/>
    <property type="match status" value="1"/>
</dbReference>
<keyword evidence="4" id="KW-0997">Cell inner membrane</keyword>
<dbReference type="InterPro" id="IPR027417">
    <property type="entry name" value="P-loop_NTPase"/>
</dbReference>
<dbReference type="SUPFAM" id="SSF90123">
    <property type="entry name" value="ABC transporter transmembrane region"/>
    <property type="match status" value="1"/>
</dbReference>
<dbReference type="GO" id="GO:0034040">
    <property type="term" value="F:ATPase-coupled lipid transmembrane transporter activity"/>
    <property type="evidence" value="ECO:0007669"/>
    <property type="project" value="TreeGrafter"/>
</dbReference>
<dbReference type="InterPro" id="IPR036640">
    <property type="entry name" value="ABC1_TM_sf"/>
</dbReference>
<evidence type="ECO:0000256" key="5">
    <source>
        <dbReference type="ARBA" id="ARBA00022692"/>
    </source>
</evidence>
<dbReference type="Proteomes" id="UP000538196">
    <property type="component" value="Unassembled WGS sequence"/>
</dbReference>
<dbReference type="InterPro" id="IPR003439">
    <property type="entry name" value="ABC_transporter-like_ATP-bd"/>
</dbReference>
<dbReference type="GO" id="GO:0005524">
    <property type="term" value="F:ATP binding"/>
    <property type="evidence" value="ECO:0007669"/>
    <property type="project" value="UniProtKB-KW"/>
</dbReference>
<dbReference type="Pfam" id="PF00005">
    <property type="entry name" value="ABC_tran"/>
    <property type="match status" value="1"/>
</dbReference>
<keyword evidence="9 10" id="KW-0472">Membrane</keyword>
<dbReference type="FunFam" id="3.40.50.300:FF:001001">
    <property type="entry name" value="Multidrug ABC transporter ATP-binding protein"/>
    <property type="match status" value="1"/>
</dbReference>
<gene>
    <name evidence="13" type="ORF">FHX33_001148</name>
</gene>
<feature type="domain" description="ABC transmembrane type-1" evidence="12">
    <location>
        <begin position="31"/>
        <end position="312"/>
    </location>
</feature>
<feature type="transmembrane region" description="Helical" evidence="10">
    <location>
        <begin position="257"/>
        <end position="276"/>
    </location>
</feature>
<dbReference type="InterPro" id="IPR011527">
    <property type="entry name" value="ABC1_TM_dom"/>
</dbReference>
<evidence type="ECO:0000256" key="2">
    <source>
        <dbReference type="ARBA" id="ARBA00022448"/>
    </source>
</evidence>
<dbReference type="CDD" id="cd07346">
    <property type="entry name" value="ABC_6TM_exporters"/>
    <property type="match status" value="1"/>
</dbReference>
<feature type="transmembrane region" description="Helical" evidence="10">
    <location>
        <begin position="169"/>
        <end position="188"/>
    </location>
</feature>
<evidence type="ECO:0000256" key="10">
    <source>
        <dbReference type="SAM" id="Phobius"/>
    </source>
</evidence>
<organism evidence="13 14">
    <name type="scientific">Leifsonia aquatica</name>
    <name type="common">Corynebacterium aquaticum</name>
    <dbReference type="NCBI Taxonomy" id="144185"/>
    <lineage>
        <taxon>Bacteria</taxon>
        <taxon>Bacillati</taxon>
        <taxon>Actinomycetota</taxon>
        <taxon>Actinomycetes</taxon>
        <taxon>Micrococcales</taxon>
        <taxon>Microbacteriaceae</taxon>
        <taxon>Leifsonia</taxon>
    </lineage>
</organism>
<dbReference type="SMART" id="SM00382">
    <property type="entry name" value="AAA"/>
    <property type="match status" value="1"/>
</dbReference>
<evidence type="ECO:0000259" key="11">
    <source>
        <dbReference type="PROSITE" id="PS50893"/>
    </source>
</evidence>
<dbReference type="GO" id="GO:0016887">
    <property type="term" value="F:ATP hydrolysis activity"/>
    <property type="evidence" value="ECO:0007669"/>
    <property type="project" value="InterPro"/>
</dbReference>
<dbReference type="GO" id="GO:0140359">
    <property type="term" value="F:ABC-type transporter activity"/>
    <property type="evidence" value="ECO:0007669"/>
    <property type="project" value="InterPro"/>
</dbReference>
<dbReference type="RefSeq" id="WP_183428262.1">
    <property type="nucleotide sequence ID" value="NZ_JACHVP010000001.1"/>
</dbReference>
<dbReference type="InterPro" id="IPR039421">
    <property type="entry name" value="Type_1_exporter"/>
</dbReference>
<dbReference type="InterPro" id="IPR003593">
    <property type="entry name" value="AAA+_ATPase"/>
</dbReference>
<dbReference type="PANTHER" id="PTHR24221:SF654">
    <property type="entry name" value="ATP-BINDING CASSETTE SUB-FAMILY B MEMBER 6"/>
    <property type="match status" value="1"/>
</dbReference>
<dbReference type="AlphaFoldDB" id="A0A7W4UUD6"/>
<keyword evidence="3" id="KW-1003">Cell membrane</keyword>
<evidence type="ECO:0000256" key="8">
    <source>
        <dbReference type="ARBA" id="ARBA00022989"/>
    </source>
</evidence>
<feature type="transmembrane region" description="Helical" evidence="10">
    <location>
        <begin position="144"/>
        <end position="163"/>
    </location>
</feature>
<evidence type="ECO:0000256" key="1">
    <source>
        <dbReference type="ARBA" id="ARBA00004651"/>
    </source>
</evidence>
<reference evidence="13 14" key="1">
    <citation type="submission" date="2020-08" db="EMBL/GenBank/DDBJ databases">
        <title>Sequencing the genomes of 1000 actinobacteria strains.</title>
        <authorList>
            <person name="Klenk H.-P."/>
        </authorList>
    </citation>
    <scope>NUCLEOTIDE SEQUENCE [LARGE SCALE GENOMIC DNA]</scope>
    <source>
        <strain evidence="13 14">DSM 20146</strain>
    </source>
</reference>
<protein>
    <submittedName>
        <fullName evidence="13">ATP-binding cassette subfamily C protein</fullName>
    </submittedName>
</protein>
<keyword evidence="7 13" id="KW-0067">ATP-binding</keyword>
<dbReference type="Gene3D" id="3.40.50.300">
    <property type="entry name" value="P-loop containing nucleotide triphosphate hydrolases"/>
    <property type="match status" value="1"/>
</dbReference>
<evidence type="ECO:0000259" key="12">
    <source>
        <dbReference type="PROSITE" id="PS50929"/>
    </source>
</evidence>
<name>A0A7W4UUD6_LEIAQ</name>
<feature type="domain" description="ABC transporter" evidence="11">
    <location>
        <begin position="343"/>
        <end position="576"/>
    </location>
</feature>
<evidence type="ECO:0000256" key="7">
    <source>
        <dbReference type="ARBA" id="ARBA00022840"/>
    </source>
</evidence>
<dbReference type="PROSITE" id="PS50929">
    <property type="entry name" value="ABC_TM1F"/>
    <property type="match status" value="1"/>
</dbReference>
<dbReference type="EMBL" id="JACHVP010000001">
    <property type="protein sequence ID" value="MBB2966416.1"/>
    <property type="molecule type" value="Genomic_DNA"/>
</dbReference>
<keyword evidence="8 10" id="KW-1133">Transmembrane helix</keyword>
<evidence type="ECO:0000313" key="13">
    <source>
        <dbReference type="EMBL" id="MBB2966416.1"/>
    </source>
</evidence>
<keyword evidence="2" id="KW-0813">Transport</keyword>
<comment type="subcellular location">
    <subcellularLocation>
        <location evidence="1">Cell membrane</location>
        <topology evidence="1">Multi-pass membrane protein</topology>
    </subcellularLocation>
</comment>
<evidence type="ECO:0000313" key="14">
    <source>
        <dbReference type="Proteomes" id="UP000538196"/>
    </source>
</evidence>
<keyword evidence="6" id="KW-0547">Nucleotide-binding</keyword>
<evidence type="ECO:0000256" key="3">
    <source>
        <dbReference type="ARBA" id="ARBA00022475"/>
    </source>
</evidence>
<comment type="caution">
    <text evidence="13">The sequence shown here is derived from an EMBL/GenBank/DDBJ whole genome shotgun (WGS) entry which is preliminary data.</text>
</comment>
<feature type="transmembrane region" description="Helical" evidence="10">
    <location>
        <begin position="67"/>
        <end position="97"/>
    </location>
</feature>
<dbReference type="SUPFAM" id="SSF52540">
    <property type="entry name" value="P-loop containing nucleoside triphosphate hydrolases"/>
    <property type="match status" value="1"/>
</dbReference>
<dbReference type="Pfam" id="PF00664">
    <property type="entry name" value="ABC_membrane"/>
    <property type="match status" value="1"/>
</dbReference>
<evidence type="ECO:0000256" key="4">
    <source>
        <dbReference type="ARBA" id="ARBA00022519"/>
    </source>
</evidence>
<accession>A0A7W4UUD6</accession>
<sequence>MSRRTLLPVASPREVRRFAATALAHSRSTLAATAVALVVGAAAGLGIPGSIGWIAQLLTDRAEPLALVAPLGLLAGCAVVGGLAAWASGILLAHAVLPPLGRLREEVVRAAATLPLADVEAGSGDLVSRVTDDVEQVAEVAQGALGRLLTAAVTIAVTLVGLAGLDPRFALAALVAVPVQAVTVRWYLRRSGRIYADGRRAAGRRAATLLETFAALPTIRAFGLHGERAGRAHEASLEAVEVELEATRTMTRFYGRLNLAEFLGLGAILAVAFLLVRSAGADIGQATAAALFFAGLFNPINDALGTADDLQRASASLARLVGVVDVGSRTVAGSSRPPGGGSVELRDVHFGYDGLPLLEGVSLTIAAGTHVAVVGTTGSGKSTLASLIAGVRSADAGGVRHDGVDVGAIAPTDRGATVAMVSQETHVFAGTVADNLRLGAPTAGEREMRAALDATGAASWIDALPHGAATRIGAGGHPLTPQQAQHLALARLLLVDPAVAVLDEATAEAGSDVARTLDAAARAAIAGRTAIVVAHRLEQAAEADLIVVMEGGAIVEAGSPADLVAAGGHFAALWNVAASRYDVSDPR</sequence>
<proteinExistence type="predicted"/>
<keyword evidence="5 10" id="KW-0812">Transmembrane</keyword>
<evidence type="ECO:0000256" key="9">
    <source>
        <dbReference type="ARBA" id="ARBA00023136"/>
    </source>
</evidence>
<keyword evidence="14" id="KW-1185">Reference proteome</keyword>
<dbReference type="GO" id="GO:0005886">
    <property type="term" value="C:plasma membrane"/>
    <property type="evidence" value="ECO:0007669"/>
    <property type="project" value="UniProtKB-SubCell"/>
</dbReference>
<dbReference type="Gene3D" id="1.20.1560.10">
    <property type="entry name" value="ABC transporter type 1, transmembrane domain"/>
    <property type="match status" value="1"/>
</dbReference>
<evidence type="ECO:0000256" key="6">
    <source>
        <dbReference type="ARBA" id="ARBA00022741"/>
    </source>
</evidence>
<dbReference type="PROSITE" id="PS50893">
    <property type="entry name" value="ABC_TRANSPORTER_2"/>
    <property type="match status" value="1"/>
</dbReference>